<evidence type="ECO:0000313" key="9">
    <source>
        <dbReference type="EMBL" id="SNS57229.1"/>
    </source>
</evidence>
<feature type="transmembrane region" description="Helical" evidence="8">
    <location>
        <begin position="78"/>
        <end position="98"/>
    </location>
</feature>
<dbReference type="Proteomes" id="UP000198304">
    <property type="component" value="Unassembled WGS sequence"/>
</dbReference>
<evidence type="ECO:0000256" key="1">
    <source>
        <dbReference type="ARBA" id="ARBA00022475"/>
    </source>
</evidence>
<keyword evidence="10" id="KW-1185">Reference proteome</keyword>
<sequence>MIKDISKSIGNALGREIQADKDQVEIFIYALEIILGALVKSLALVLFSCIFGIFRTTIGCVLSFVIIRYFGGGVHLSTYNRCFAVGVMMFLVLGKVATKQLSTSILVTFLAISIILGIIIICKWVPAGTEKKKITEFKQKIQQKKKTALTLTVLSITSLYFIKIKLLNDSFSLLLGTLSSLFLITPWGYKVMYALDNKLNKLWKGGVFR</sequence>
<feature type="transmembrane region" description="Helical" evidence="8">
    <location>
        <begin position="104"/>
        <end position="126"/>
    </location>
</feature>
<organism evidence="9 10">
    <name type="scientific">Anaerovirgula multivorans</name>
    <dbReference type="NCBI Taxonomy" id="312168"/>
    <lineage>
        <taxon>Bacteria</taxon>
        <taxon>Bacillati</taxon>
        <taxon>Bacillota</taxon>
        <taxon>Clostridia</taxon>
        <taxon>Peptostreptococcales</taxon>
        <taxon>Natronincolaceae</taxon>
        <taxon>Anaerovirgula</taxon>
    </lineage>
</organism>
<dbReference type="Pfam" id="PF04647">
    <property type="entry name" value="AgrB"/>
    <property type="match status" value="1"/>
</dbReference>
<evidence type="ECO:0000313" key="10">
    <source>
        <dbReference type="Proteomes" id="UP000198304"/>
    </source>
</evidence>
<gene>
    <name evidence="9" type="ORF">SAMN05446037_101356</name>
</gene>
<keyword evidence="6 8" id="KW-1133">Transmembrane helix</keyword>
<keyword evidence="5" id="KW-0378">Hydrolase</keyword>
<dbReference type="GO" id="GO:0009372">
    <property type="term" value="P:quorum sensing"/>
    <property type="evidence" value="ECO:0007669"/>
    <property type="project" value="UniProtKB-KW"/>
</dbReference>
<dbReference type="RefSeq" id="WP_089283501.1">
    <property type="nucleotide sequence ID" value="NZ_FZOJ01000013.1"/>
</dbReference>
<feature type="transmembrane region" description="Helical" evidence="8">
    <location>
        <begin position="53"/>
        <end position="71"/>
    </location>
</feature>
<evidence type="ECO:0000256" key="6">
    <source>
        <dbReference type="ARBA" id="ARBA00022989"/>
    </source>
</evidence>
<evidence type="ECO:0000256" key="3">
    <source>
        <dbReference type="ARBA" id="ARBA00022670"/>
    </source>
</evidence>
<keyword evidence="1" id="KW-1003">Cell membrane</keyword>
<protein>
    <submittedName>
        <fullName evidence="9">Accessory gene regulator B</fullName>
    </submittedName>
</protein>
<feature type="transmembrane region" description="Helical" evidence="8">
    <location>
        <begin position="170"/>
        <end position="189"/>
    </location>
</feature>
<evidence type="ECO:0000256" key="5">
    <source>
        <dbReference type="ARBA" id="ARBA00022801"/>
    </source>
</evidence>
<name>A0A239FJW7_9FIRM</name>
<dbReference type="AlphaFoldDB" id="A0A239FJW7"/>
<evidence type="ECO:0000256" key="8">
    <source>
        <dbReference type="SAM" id="Phobius"/>
    </source>
</evidence>
<dbReference type="GO" id="GO:0016020">
    <property type="term" value="C:membrane"/>
    <property type="evidence" value="ECO:0007669"/>
    <property type="project" value="InterPro"/>
</dbReference>
<evidence type="ECO:0000256" key="4">
    <source>
        <dbReference type="ARBA" id="ARBA00022692"/>
    </source>
</evidence>
<evidence type="ECO:0000256" key="7">
    <source>
        <dbReference type="ARBA" id="ARBA00023136"/>
    </source>
</evidence>
<proteinExistence type="predicted"/>
<feature type="transmembrane region" description="Helical" evidence="8">
    <location>
        <begin position="147"/>
        <end position="164"/>
    </location>
</feature>
<evidence type="ECO:0000256" key="2">
    <source>
        <dbReference type="ARBA" id="ARBA00022654"/>
    </source>
</evidence>
<reference evidence="9 10" key="1">
    <citation type="submission" date="2017-06" db="EMBL/GenBank/DDBJ databases">
        <authorList>
            <person name="Kim H.J."/>
            <person name="Triplett B.A."/>
        </authorList>
    </citation>
    <scope>NUCLEOTIDE SEQUENCE [LARGE SCALE GENOMIC DNA]</scope>
    <source>
        <strain evidence="9 10">SCA</strain>
    </source>
</reference>
<keyword evidence="2" id="KW-0673">Quorum sensing</keyword>
<accession>A0A239FJW7</accession>
<feature type="transmembrane region" description="Helical" evidence="8">
    <location>
        <begin position="26"/>
        <end position="47"/>
    </location>
</feature>
<dbReference type="InterPro" id="IPR006741">
    <property type="entry name" value="AgrB"/>
</dbReference>
<keyword evidence="3" id="KW-0645">Protease</keyword>
<dbReference type="GO" id="GO:0006508">
    <property type="term" value="P:proteolysis"/>
    <property type="evidence" value="ECO:0007669"/>
    <property type="project" value="UniProtKB-KW"/>
</dbReference>
<keyword evidence="7 8" id="KW-0472">Membrane</keyword>
<keyword evidence="4 8" id="KW-0812">Transmembrane</keyword>
<dbReference type="SMART" id="SM00793">
    <property type="entry name" value="AgrB"/>
    <property type="match status" value="1"/>
</dbReference>
<dbReference type="OrthoDB" id="2854767at2"/>
<dbReference type="EMBL" id="FZOJ01000013">
    <property type="protein sequence ID" value="SNS57229.1"/>
    <property type="molecule type" value="Genomic_DNA"/>
</dbReference>
<dbReference type="GO" id="GO:0008233">
    <property type="term" value="F:peptidase activity"/>
    <property type="evidence" value="ECO:0007669"/>
    <property type="project" value="UniProtKB-KW"/>
</dbReference>